<dbReference type="AlphaFoldDB" id="A0A1Q5TAX1"/>
<sequence length="59" mass="6320">MSSRTRAIDSETLNECSIEFCAGGLLAGAALITVIDIPGVDKWMNLSLIRVSQHVFDGP</sequence>
<accession>A0A1Q5TAX1</accession>
<gene>
    <name evidence="1" type="ORF">PENSUB_10147</name>
</gene>
<evidence type="ECO:0000313" key="1">
    <source>
        <dbReference type="EMBL" id="OKO97353.1"/>
    </source>
</evidence>
<organism evidence="1 2">
    <name type="scientific">Penicillium subrubescens</name>
    <dbReference type="NCBI Taxonomy" id="1316194"/>
    <lineage>
        <taxon>Eukaryota</taxon>
        <taxon>Fungi</taxon>
        <taxon>Dikarya</taxon>
        <taxon>Ascomycota</taxon>
        <taxon>Pezizomycotina</taxon>
        <taxon>Eurotiomycetes</taxon>
        <taxon>Eurotiomycetidae</taxon>
        <taxon>Eurotiales</taxon>
        <taxon>Aspergillaceae</taxon>
        <taxon>Penicillium</taxon>
    </lineage>
</organism>
<name>A0A1Q5TAX1_9EURO</name>
<protein>
    <submittedName>
        <fullName evidence="1">Uncharacterized protein</fullName>
    </submittedName>
</protein>
<reference evidence="1 2" key="1">
    <citation type="submission" date="2016-10" db="EMBL/GenBank/DDBJ databases">
        <title>Genome sequence of the ascomycete fungus Penicillium subrubescens.</title>
        <authorList>
            <person name="De Vries R.P."/>
            <person name="Peng M."/>
            <person name="Dilokpimol A."/>
            <person name="Hilden K."/>
            <person name="Makela M.R."/>
            <person name="Grigoriev I."/>
            <person name="Riley R."/>
            <person name="Granchi Z."/>
        </authorList>
    </citation>
    <scope>NUCLEOTIDE SEQUENCE [LARGE SCALE GENOMIC DNA]</scope>
    <source>
        <strain evidence="1 2">CBS 132785</strain>
    </source>
</reference>
<dbReference type="Proteomes" id="UP000186955">
    <property type="component" value="Unassembled WGS sequence"/>
</dbReference>
<evidence type="ECO:0000313" key="2">
    <source>
        <dbReference type="Proteomes" id="UP000186955"/>
    </source>
</evidence>
<dbReference type="EMBL" id="MNBE01000695">
    <property type="protein sequence ID" value="OKO97353.1"/>
    <property type="molecule type" value="Genomic_DNA"/>
</dbReference>
<keyword evidence="2" id="KW-1185">Reference proteome</keyword>
<comment type="caution">
    <text evidence="1">The sequence shown here is derived from an EMBL/GenBank/DDBJ whole genome shotgun (WGS) entry which is preliminary data.</text>
</comment>
<proteinExistence type="predicted"/>